<evidence type="ECO:0000313" key="10">
    <source>
        <dbReference type="Proteomes" id="UP001501079"/>
    </source>
</evidence>
<comment type="caution">
    <text evidence="9">The sequence shown here is derived from an EMBL/GenBank/DDBJ whole genome shotgun (WGS) entry which is preliminary data.</text>
</comment>
<proteinExistence type="inferred from homology"/>
<keyword evidence="5 7" id="KW-1133">Transmembrane helix</keyword>
<evidence type="ECO:0000256" key="3">
    <source>
        <dbReference type="ARBA" id="ARBA00022475"/>
    </source>
</evidence>
<name>A0ABP8A0K1_9MICO</name>
<dbReference type="InterPro" id="IPR000515">
    <property type="entry name" value="MetI-like"/>
</dbReference>
<feature type="transmembrane region" description="Helical" evidence="7">
    <location>
        <begin position="137"/>
        <end position="158"/>
    </location>
</feature>
<gene>
    <name evidence="9" type="ORF">GCM10022287_18810</name>
</gene>
<dbReference type="Gene3D" id="1.10.3720.10">
    <property type="entry name" value="MetI-like"/>
    <property type="match status" value="1"/>
</dbReference>
<dbReference type="InterPro" id="IPR035906">
    <property type="entry name" value="MetI-like_sf"/>
</dbReference>
<organism evidence="9 10">
    <name type="scientific">Gryllotalpicola koreensis</name>
    <dbReference type="NCBI Taxonomy" id="993086"/>
    <lineage>
        <taxon>Bacteria</taxon>
        <taxon>Bacillati</taxon>
        <taxon>Actinomycetota</taxon>
        <taxon>Actinomycetes</taxon>
        <taxon>Micrococcales</taxon>
        <taxon>Microbacteriaceae</taxon>
        <taxon>Gryllotalpicola</taxon>
    </lineage>
</organism>
<feature type="transmembrane region" description="Helical" evidence="7">
    <location>
        <begin position="70"/>
        <end position="91"/>
    </location>
</feature>
<evidence type="ECO:0000256" key="7">
    <source>
        <dbReference type="RuleBase" id="RU363032"/>
    </source>
</evidence>
<dbReference type="InterPro" id="IPR050901">
    <property type="entry name" value="BP-dep_ABC_trans_perm"/>
</dbReference>
<comment type="subcellular location">
    <subcellularLocation>
        <location evidence="1 7">Cell membrane</location>
        <topology evidence="1 7">Multi-pass membrane protein</topology>
    </subcellularLocation>
</comment>
<feature type="transmembrane region" description="Helical" evidence="7">
    <location>
        <begin position="178"/>
        <end position="200"/>
    </location>
</feature>
<keyword evidence="6 7" id="KW-0472">Membrane</keyword>
<dbReference type="Pfam" id="PF00528">
    <property type="entry name" value="BPD_transp_1"/>
    <property type="match status" value="1"/>
</dbReference>
<accession>A0ABP8A0K1</accession>
<keyword evidence="4 7" id="KW-0812">Transmembrane</keyword>
<feature type="domain" description="ABC transmembrane type-1" evidence="8">
    <location>
        <begin position="66"/>
        <end position="258"/>
    </location>
</feature>
<protein>
    <submittedName>
        <fullName evidence="9">Carbohydrate ABC transporter permease</fullName>
    </submittedName>
</protein>
<evidence type="ECO:0000259" key="8">
    <source>
        <dbReference type="PROSITE" id="PS50928"/>
    </source>
</evidence>
<dbReference type="EMBL" id="BAABBW010000003">
    <property type="protein sequence ID" value="GAA4174626.1"/>
    <property type="molecule type" value="Genomic_DNA"/>
</dbReference>
<keyword evidence="10" id="KW-1185">Reference proteome</keyword>
<dbReference type="PROSITE" id="PS50928">
    <property type="entry name" value="ABC_TM1"/>
    <property type="match status" value="1"/>
</dbReference>
<sequence length="273" mass="29420">MTVRGLQYAAMAAFLVFLGFPFVWLLSTSFKSSREINSLTVSLIPLHPTFENFAQALETQGLVRSALNSVIVALATTIIVVLVAVPGAYVMSRFGGWIRRAGTGWVLLSQIIPVPLIIVPMFFVLRGLGLVDSLPGLIIVYVVYTLPFSLWMLQGYVSGIPVDIEEAGAIDGARRLQILWHLVLPLLRSGLIATSIFTFVSAYNEFFFALVILQTSDNYTLSVTLSTFVNGQGISLIGPLAAGALLASIPSIVFFALLQRRLTGGLLAGAVKG</sequence>
<evidence type="ECO:0000313" key="9">
    <source>
        <dbReference type="EMBL" id="GAA4174626.1"/>
    </source>
</evidence>
<evidence type="ECO:0000256" key="6">
    <source>
        <dbReference type="ARBA" id="ARBA00023136"/>
    </source>
</evidence>
<keyword evidence="2 7" id="KW-0813">Transport</keyword>
<dbReference type="CDD" id="cd06261">
    <property type="entry name" value="TM_PBP2"/>
    <property type="match status" value="1"/>
</dbReference>
<dbReference type="Proteomes" id="UP001501079">
    <property type="component" value="Unassembled WGS sequence"/>
</dbReference>
<dbReference type="SUPFAM" id="SSF161098">
    <property type="entry name" value="MetI-like"/>
    <property type="match status" value="1"/>
</dbReference>
<feature type="transmembrane region" description="Helical" evidence="7">
    <location>
        <begin position="6"/>
        <end position="26"/>
    </location>
</feature>
<evidence type="ECO:0000256" key="5">
    <source>
        <dbReference type="ARBA" id="ARBA00022989"/>
    </source>
</evidence>
<evidence type="ECO:0000256" key="4">
    <source>
        <dbReference type="ARBA" id="ARBA00022692"/>
    </source>
</evidence>
<feature type="transmembrane region" description="Helical" evidence="7">
    <location>
        <begin position="234"/>
        <end position="258"/>
    </location>
</feature>
<reference evidence="10" key="1">
    <citation type="journal article" date="2019" name="Int. J. Syst. Evol. Microbiol.">
        <title>The Global Catalogue of Microorganisms (GCM) 10K type strain sequencing project: providing services to taxonomists for standard genome sequencing and annotation.</title>
        <authorList>
            <consortium name="The Broad Institute Genomics Platform"/>
            <consortium name="The Broad Institute Genome Sequencing Center for Infectious Disease"/>
            <person name="Wu L."/>
            <person name="Ma J."/>
        </authorList>
    </citation>
    <scope>NUCLEOTIDE SEQUENCE [LARGE SCALE GENOMIC DNA]</scope>
    <source>
        <strain evidence="10">JCM 17591</strain>
    </source>
</reference>
<keyword evidence="3" id="KW-1003">Cell membrane</keyword>
<dbReference type="PANTHER" id="PTHR32243:SF18">
    <property type="entry name" value="INNER MEMBRANE ABC TRANSPORTER PERMEASE PROTEIN YCJP"/>
    <property type="match status" value="1"/>
</dbReference>
<evidence type="ECO:0000256" key="1">
    <source>
        <dbReference type="ARBA" id="ARBA00004651"/>
    </source>
</evidence>
<feature type="transmembrane region" description="Helical" evidence="7">
    <location>
        <begin position="103"/>
        <end position="125"/>
    </location>
</feature>
<comment type="similarity">
    <text evidence="7">Belongs to the binding-protein-dependent transport system permease family.</text>
</comment>
<evidence type="ECO:0000256" key="2">
    <source>
        <dbReference type="ARBA" id="ARBA00022448"/>
    </source>
</evidence>
<dbReference type="PANTHER" id="PTHR32243">
    <property type="entry name" value="MALTOSE TRANSPORT SYSTEM PERMEASE-RELATED"/>
    <property type="match status" value="1"/>
</dbReference>